<dbReference type="InterPro" id="IPR006052">
    <property type="entry name" value="TNF_dom"/>
</dbReference>
<dbReference type="Pfam" id="PF00229">
    <property type="entry name" value="TNF"/>
    <property type="match status" value="1"/>
</dbReference>
<organism evidence="8 9">
    <name type="scientific">Danionella cerebrum</name>
    <dbReference type="NCBI Taxonomy" id="2873325"/>
    <lineage>
        <taxon>Eukaryota</taxon>
        <taxon>Metazoa</taxon>
        <taxon>Chordata</taxon>
        <taxon>Craniata</taxon>
        <taxon>Vertebrata</taxon>
        <taxon>Euteleostomi</taxon>
        <taxon>Actinopterygii</taxon>
        <taxon>Neopterygii</taxon>
        <taxon>Teleostei</taxon>
        <taxon>Ostariophysi</taxon>
        <taxon>Cypriniformes</taxon>
        <taxon>Danionidae</taxon>
        <taxon>Danioninae</taxon>
        <taxon>Danionella</taxon>
    </lineage>
</organism>
<dbReference type="AlphaFoldDB" id="A0A553Q8E8"/>
<evidence type="ECO:0000256" key="6">
    <source>
        <dbReference type="SAM" id="Phobius"/>
    </source>
</evidence>
<dbReference type="Proteomes" id="UP000316079">
    <property type="component" value="Unassembled WGS sequence"/>
</dbReference>
<feature type="region of interest" description="Disordered" evidence="5">
    <location>
        <begin position="1"/>
        <end position="23"/>
    </location>
</feature>
<evidence type="ECO:0000256" key="1">
    <source>
        <dbReference type="ARBA" id="ARBA00004370"/>
    </source>
</evidence>
<gene>
    <name evidence="8" type="ORF">DNTS_030228</name>
</gene>
<dbReference type="PANTHER" id="PTHR11471:SF56">
    <property type="entry name" value="TUMOR NECROSIS FACTOR LIGAND SUPERFAMILY MEMBER 14-LIKE"/>
    <property type="match status" value="1"/>
</dbReference>
<keyword evidence="4 6" id="KW-0472">Membrane</keyword>
<reference evidence="8" key="2">
    <citation type="submission" date="2019-04" db="EMBL/GenBank/DDBJ databases">
        <authorList>
            <person name="Kadobianskyi M."/>
            <person name="Schulze L."/>
            <person name="Schuelke M."/>
            <person name="Judkewitz B."/>
        </authorList>
    </citation>
    <scope>NUCLEOTIDE SEQUENCE</scope>
    <source>
        <strain evidence="8">Bolton</strain>
        <tissue evidence="8">Whole-body</tissue>
    </source>
</reference>
<evidence type="ECO:0000313" key="9">
    <source>
        <dbReference type="Proteomes" id="UP000316079"/>
    </source>
</evidence>
<dbReference type="GO" id="GO:0006955">
    <property type="term" value="P:immune response"/>
    <property type="evidence" value="ECO:0007669"/>
    <property type="project" value="InterPro"/>
</dbReference>
<comment type="subcellular location">
    <subcellularLocation>
        <location evidence="1">Membrane</location>
    </subcellularLocation>
</comment>
<evidence type="ECO:0000256" key="3">
    <source>
        <dbReference type="ARBA" id="ARBA00022514"/>
    </source>
</evidence>
<proteinExistence type="inferred from homology"/>
<dbReference type="Gene3D" id="2.60.120.40">
    <property type="match status" value="1"/>
</dbReference>
<sequence length="223" mass="24845">MTEGSENEAERPPQVTEQPLPVSQSGGHSRGLYLLVSLALLGVLIQTGLIYHLYCRLQVETSSFHSSARRFHEAVPGWKPGVESRRAAFLQRSGPAGTNGILCWSHRSFPGFLQGLLYQNCSLVFQQDGIYFLFSKLTLVERGRFFKHTVKLRMEKHNWKPVEIMQSSRILRCSGADGDHDLTSSFLGGVFRLSAGESVFVEVNNGSLVHQQSGENFLGAFMI</sequence>
<feature type="transmembrane region" description="Helical" evidence="6">
    <location>
        <begin position="32"/>
        <end position="54"/>
    </location>
</feature>
<dbReference type="PROSITE" id="PS50049">
    <property type="entry name" value="THD_2"/>
    <property type="match status" value="1"/>
</dbReference>
<name>A0A553Q8E8_9TELE</name>
<evidence type="ECO:0000256" key="4">
    <source>
        <dbReference type="ARBA" id="ARBA00023136"/>
    </source>
</evidence>
<keyword evidence="3" id="KW-0202">Cytokine</keyword>
<dbReference type="EMBL" id="SRMA01026244">
    <property type="protein sequence ID" value="TRY86187.1"/>
    <property type="molecule type" value="Genomic_DNA"/>
</dbReference>
<reference evidence="8 9" key="1">
    <citation type="journal article" date="2019" name="Sci. Data">
        <title>Hybrid genome assembly and annotation of Danionella translucida.</title>
        <authorList>
            <person name="Kadobianskyi M."/>
            <person name="Schulze L."/>
            <person name="Schuelke M."/>
            <person name="Judkewitz B."/>
        </authorList>
    </citation>
    <scope>NUCLEOTIDE SEQUENCE [LARGE SCALE GENOMIC DNA]</scope>
    <source>
        <strain evidence="8 9">Bolton</strain>
    </source>
</reference>
<dbReference type="EMBL" id="SRMA01026244">
    <property type="protein sequence ID" value="TRY86186.1"/>
    <property type="molecule type" value="Genomic_DNA"/>
</dbReference>
<evidence type="ECO:0000256" key="5">
    <source>
        <dbReference type="SAM" id="MobiDB-lite"/>
    </source>
</evidence>
<accession>A0A553Q8E8</accession>
<dbReference type="GO" id="GO:0005125">
    <property type="term" value="F:cytokine activity"/>
    <property type="evidence" value="ECO:0007669"/>
    <property type="project" value="UniProtKB-KW"/>
</dbReference>
<protein>
    <recommendedName>
        <fullName evidence="7">THD domain-containing protein</fullName>
    </recommendedName>
</protein>
<dbReference type="SUPFAM" id="SSF49842">
    <property type="entry name" value="TNF-like"/>
    <property type="match status" value="1"/>
</dbReference>
<keyword evidence="6" id="KW-1133">Transmembrane helix</keyword>
<dbReference type="GO" id="GO:0005164">
    <property type="term" value="F:tumor necrosis factor receptor binding"/>
    <property type="evidence" value="ECO:0007669"/>
    <property type="project" value="InterPro"/>
</dbReference>
<evidence type="ECO:0000259" key="7">
    <source>
        <dbReference type="PROSITE" id="PS50049"/>
    </source>
</evidence>
<dbReference type="SMART" id="SM00207">
    <property type="entry name" value="TNF"/>
    <property type="match status" value="1"/>
</dbReference>
<dbReference type="InterPro" id="IPR008983">
    <property type="entry name" value="Tumour_necrosis_fac-like_dom"/>
</dbReference>
<comment type="similarity">
    <text evidence="2">Belongs to the tumor necrosis factor family.</text>
</comment>
<dbReference type="OrthoDB" id="6116320at2759"/>
<dbReference type="GO" id="GO:0016020">
    <property type="term" value="C:membrane"/>
    <property type="evidence" value="ECO:0007669"/>
    <property type="project" value="UniProtKB-SubCell"/>
</dbReference>
<dbReference type="PANTHER" id="PTHR11471">
    <property type="entry name" value="TUMOR NECROSIS FACTOR FAMILY MEMBER"/>
    <property type="match status" value="1"/>
</dbReference>
<feature type="domain" description="THD" evidence="7">
    <location>
        <begin position="86"/>
        <end position="223"/>
    </location>
</feature>
<dbReference type="GO" id="GO:0005615">
    <property type="term" value="C:extracellular space"/>
    <property type="evidence" value="ECO:0007669"/>
    <property type="project" value="UniProtKB-KW"/>
</dbReference>
<keyword evidence="9" id="KW-1185">Reference proteome</keyword>
<evidence type="ECO:0000313" key="8">
    <source>
        <dbReference type="EMBL" id="TRY86187.1"/>
    </source>
</evidence>
<evidence type="ECO:0000256" key="2">
    <source>
        <dbReference type="ARBA" id="ARBA00008670"/>
    </source>
</evidence>
<comment type="caution">
    <text evidence="8">The sequence shown here is derived from an EMBL/GenBank/DDBJ whole genome shotgun (WGS) entry which is preliminary data.</text>
</comment>
<keyword evidence="6" id="KW-0812">Transmembrane</keyword>